<keyword evidence="7 13" id="KW-0472">Membrane</keyword>
<comment type="subcellular location">
    <subcellularLocation>
        <location evidence="1">Cell membrane</location>
        <topology evidence="1">Multi-pass membrane protein</topology>
    </subcellularLocation>
</comment>
<evidence type="ECO:0000256" key="12">
    <source>
        <dbReference type="RuleBase" id="RU000688"/>
    </source>
</evidence>
<evidence type="ECO:0000256" key="6">
    <source>
        <dbReference type="ARBA" id="ARBA00023040"/>
    </source>
</evidence>
<dbReference type="PROSITE" id="PS50262">
    <property type="entry name" value="G_PROTEIN_RECEP_F1_2"/>
    <property type="match status" value="1"/>
</dbReference>
<dbReference type="GO" id="GO:0043005">
    <property type="term" value="C:neuron projection"/>
    <property type="evidence" value="ECO:0007669"/>
    <property type="project" value="TreeGrafter"/>
</dbReference>
<comment type="similarity">
    <text evidence="2 12">Belongs to the G-protein coupled receptor 1 family.</text>
</comment>
<evidence type="ECO:0000256" key="8">
    <source>
        <dbReference type="ARBA" id="ARBA00023157"/>
    </source>
</evidence>
<feature type="transmembrane region" description="Helical" evidence="13">
    <location>
        <begin position="87"/>
        <end position="108"/>
    </location>
</feature>
<dbReference type="PROSITE" id="PS00237">
    <property type="entry name" value="G_PROTEIN_RECEP_F1_1"/>
    <property type="match status" value="1"/>
</dbReference>
<reference evidence="15 16" key="1">
    <citation type="journal article" date="2021" name="J. Hered.">
        <title>A chromosome-level genome assembly of the parasitoid wasp, Cotesia glomerata (Hymenoptera: Braconidae).</title>
        <authorList>
            <person name="Pinto B.J."/>
            <person name="Weis J.J."/>
            <person name="Gamble T."/>
            <person name="Ode P.J."/>
            <person name="Paul R."/>
            <person name="Zaspel J.M."/>
        </authorList>
    </citation>
    <scope>NUCLEOTIDE SEQUENCE [LARGE SCALE GENOMIC DNA]</scope>
    <source>
        <strain evidence="15">CgM1</strain>
    </source>
</reference>
<comment type="caution">
    <text evidence="15">The sequence shown here is derived from an EMBL/GenBank/DDBJ whole genome shotgun (WGS) entry which is preliminary data.</text>
</comment>
<evidence type="ECO:0000256" key="11">
    <source>
        <dbReference type="ARBA" id="ARBA00023224"/>
    </source>
</evidence>
<keyword evidence="3" id="KW-1003">Cell membrane</keyword>
<dbReference type="InterPro" id="IPR000586">
    <property type="entry name" value="Somatstn_rcpt"/>
</dbReference>
<evidence type="ECO:0000256" key="9">
    <source>
        <dbReference type="ARBA" id="ARBA00023170"/>
    </source>
</evidence>
<dbReference type="SUPFAM" id="SSF81321">
    <property type="entry name" value="Family A G protein-coupled receptor-like"/>
    <property type="match status" value="1"/>
</dbReference>
<evidence type="ECO:0000313" key="15">
    <source>
        <dbReference type="EMBL" id="KAH0560195.1"/>
    </source>
</evidence>
<dbReference type="FunFam" id="1.20.1070.10:FF:000231">
    <property type="entry name" value="Allatostatin C receptor 1"/>
    <property type="match status" value="1"/>
</dbReference>
<keyword evidence="10" id="KW-0325">Glycoprotein</keyword>
<feature type="transmembrane region" description="Helical" evidence="13">
    <location>
        <begin position="156"/>
        <end position="175"/>
    </location>
</feature>
<evidence type="ECO:0000256" key="13">
    <source>
        <dbReference type="SAM" id="Phobius"/>
    </source>
</evidence>
<name>A0AAV7IEZ8_COTGL</name>
<dbReference type="PANTHER" id="PTHR24229:SF40">
    <property type="entry name" value="ALLATOSTATIN C RECEPTOR 1-RELATED"/>
    <property type="match status" value="1"/>
</dbReference>
<dbReference type="AlphaFoldDB" id="A0AAV7IEZ8"/>
<evidence type="ECO:0000256" key="7">
    <source>
        <dbReference type="ARBA" id="ARBA00023136"/>
    </source>
</evidence>
<dbReference type="PRINTS" id="PR00246">
    <property type="entry name" value="SOMATOSTATNR"/>
</dbReference>
<feature type="domain" description="G-protein coupled receptors family 1 profile" evidence="14">
    <location>
        <begin position="99"/>
        <end position="369"/>
    </location>
</feature>
<keyword evidence="6 12" id="KW-0297">G-protein coupled receptor</keyword>
<dbReference type="GO" id="GO:0042277">
    <property type="term" value="F:peptide binding"/>
    <property type="evidence" value="ECO:0007669"/>
    <property type="project" value="TreeGrafter"/>
</dbReference>
<keyword evidence="5 13" id="KW-1133">Transmembrane helix</keyword>
<keyword evidence="9 12" id="KW-0675">Receptor</keyword>
<proteinExistence type="inferred from homology"/>
<dbReference type="Proteomes" id="UP000826195">
    <property type="component" value="Unassembled WGS sequence"/>
</dbReference>
<evidence type="ECO:0000256" key="1">
    <source>
        <dbReference type="ARBA" id="ARBA00004651"/>
    </source>
</evidence>
<dbReference type="InterPro" id="IPR000276">
    <property type="entry name" value="GPCR_Rhodpsn"/>
</dbReference>
<dbReference type="GO" id="GO:0004994">
    <property type="term" value="F:somatostatin receptor activity"/>
    <property type="evidence" value="ECO:0007669"/>
    <property type="project" value="InterPro"/>
</dbReference>
<dbReference type="SMART" id="SM01381">
    <property type="entry name" value="7TM_GPCR_Srsx"/>
    <property type="match status" value="1"/>
</dbReference>
<keyword evidence="11 12" id="KW-0807">Transducer</keyword>
<keyword evidence="16" id="KW-1185">Reference proteome</keyword>
<feature type="transmembrane region" description="Helical" evidence="13">
    <location>
        <begin position="349"/>
        <end position="372"/>
    </location>
</feature>
<gene>
    <name evidence="15" type="ORF">KQX54_002389</name>
</gene>
<sequence>MSNLFYLNILDSIEDFESSTASLLSDLILNYYSKVKVIFAVSGLKGLQMRNIMNSTEFLQETLNTTNDTLNFNCGTDLRIVAVVHQVIYTIVCVVGLLGNTLVIYVVLRFSKMQTVTNMYIVNLAIADECFLIGIPFLVTTLSLRYWPFGEIMCKAYMTTTSINQFTSSIFLFIMSADRYIAVCHPISATKMRTPFISKVVSMTAWFTSALFMIPVVLYANVNEFDNGISCNIYWPDNNIENKTHGNQTGLDEHQMHGGQTTFTLYTFFLTFAVPLTFILVFYFLVIKKLRTVGPKNRSKEKKRSHKKVTKLVLTVITVYVLCWLPYWITQVALIYEPPKQCQSSISITAFLLAGFLSYSNSAMNPILYAFLSDNFKKSFLKACTCAAGKDVNATLHNENSVFPKKNKSDHDRFKSSKAIASANSRAKLEEEDDERGLLISKTSTTTITMTSRTNITIISDSKEQKGLKASGQKDNLRNGAQLTLLTQV</sequence>
<evidence type="ECO:0000256" key="2">
    <source>
        <dbReference type="ARBA" id="ARBA00010663"/>
    </source>
</evidence>
<dbReference type="CDD" id="cd15094">
    <property type="entry name" value="7tmA_AstC_insect"/>
    <property type="match status" value="1"/>
</dbReference>
<evidence type="ECO:0000313" key="16">
    <source>
        <dbReference type="Proteomes" id="UP000826195"/>
    </source>
</evidence>
<dbReference type="PRINTS" id="PR00237">
    <property type="entry name" value="GPCRRHODOPSN"/>
</dbReference>
<feature type="transmembrane region" description="Helical" evidence="13">
    <location>
        <begin position="196"/>
        <end position="220"/>
    </location>
</feature>
<accession>A0AAV7IEZ8</accession>
<dbReference type="EMBL" id="JAHXZJ010000374">
    <property type="protein sequence ID" value="KAH0560195.1"/>
    <property type="molecule type" value="Genomic_DNA"/>
</dbReference>
<evidence type="ECO:0000256" key="5">
    <source>
        <dbReference type="ARBA" id="ARBA00022989"/>
    </source>
</evidence>
<feature type="transmembrane region" description="Helical" evidence="13">
    <location>
        <begin position="120"/>
        <end position="144"/>
    </location>
</feature>
<dbReference type="PANTHER" id="PTHR24229">
    <property type="entry name" value="NEUROPEPTIDES RECEPTOR"/>
    <property type="match status" value="1"/>
</dbReference>
<evidence type="ECO:0000256" key="10">
    <source>
        <dbReference type="ARBA" id="ARBA00023180"/>
    </source>
</evidence>
<keyword evidence="8" id="KW-1015">Disulfide bond</keyword>
<feature type="transmembrane region" description="Helical" evidence="13">
    <location>
        <begin position="263"/>
        <end position="287"/>
    </location>
</feature>
<keyword evidence="4 12" id="KW-0812">Transmembrane</keyword>
<organism evidence="15 16">
    <name type="scientific">Cotesia glomerata</name>
    <name type="common">Lepidopteran parasitic wasp</name>
    <name type="synonym">Apanteles glomeratus</name>
    <dbReference type="NCBI Taxonomy" id="32391"/>
    <lineage>
        <taxon>Eukaryota</taxon>
        <taxon>Metazoa</taxon>
        <taxon>Ecdysozoa</taxon>
        <taxon>Arthropoda</taxon>
        <taxon>Hexapoda</taxon>
        <taxon>Insecta</taxon>
        <taxon>Pterygota</taxon>
        <taxon>Neoptera</taxon>
        <taxon>Endopterygota</taxon>
        <taxon>Hymenoptera</taxon>
        <taxon>Apocrita</taxon>
        <taxon>Ichneumonoidea</taxon>
        <taxon>Braconidae</taxon>
        <taxon>Microgastrinae</taxon>
        <taxon>Cotesia</taxon>
    </lineage>
</organism>
<dbReference type="Pfam" id="PF00001">
    <property type="entry name" value="7tm_1"/>
    <property type="match status" value="1"/>
</dbReference>
<dbReference type="InterPro" id="IPR017452">
    <property type="entry name" value="GPCR_Rhodpsn_7TM"/>
</dbReference>
<evidence type="ECO:0000256" key="3">
    <source>
        <dbReference type="ARBA" id="ARBA00022475"/>
    </source>
</evidence>
<protein>
    <recommendedName>
        <fullName evidence="14">G-protein coupled receptors family 1 profile domain-containing protein</fullName>
    </recommendedName>
</protein>
<evidence type="ECO:0000259" key="14">
    <source>
        <dbReference type="PROSITE" id="PS50262"/>
    </source>
</evidence>
<evidence type="ECO:0000256" key="4">
    <source>
        <dbReference type="ARBA" id="ARBA00022692"/>
    </source>
</evidence>
<dbReference type="Gene3D" id="1.20.1070.10">
    <property type="entry name" value="Rhodopsin 7-helix transmembrane proteins"/>
    <property type="match status" value="1"/>
</dbReference>
<dbReference type="GO" id="GO:0005886">
    <property type="term" value="C:plasma membrane"/>
    <property type="evidence" value="ECO:0007669"/>
    <property type="project" value="UniProtKB-SubCell"/>
</dbReference>
<feature type="transmembrane region" description="Helical" evidence="13">
    <location>
        <begin position="308"/>
        <end position="329"/>
    </location>
</feature>